<keyword evidence="2" id="KW-0812">Transmembrane</keyword>
<feature type="region of interest" description="Disordered" evidence="1">
    <location>
        <begin position="1"/>
        <end position="23"/>
    </location>
</feature>
<keyword evidence="2" id="KW-0472">Membrane</keyword>
<proteinExistence type="predicted"/>
<dbReference type="AlphaFoldDB" id="A0A8R1EFF8"/>
<dbReference type="Proteomes" id="UP000005237">
    <property type="component" value="Unassembled WGS sequence"/>
</dbReference>
<evidence type="ECO:0000313" key="4">
    <source>
        <dbReference type="Proteomes" id="UP000005237"/>
    </source>
</evidence>
<evidence type="ECO:0000256" key="2">
    <source>
        <dbReference type="SAM" id="Phobius"/>
    </source>
</evidence>
<reference evidence="4" key="1">
    <citation type="submission" date="2010-08" db="EMBL/GenBank/DDBJ databases">
        <authorList>
            <consortium name="Caenorhabditis japonica Sequencing Consortium"/>
            <person name="Wilson R.K."/>
        </authorList>
    </citation>
    <scope>NUCLEOTIDE SEQUENCE [LARGE SCALE GENOMIC DNA]</scope>
    <source>
        <strain evidence="4">DF5081</strain>
    </source>
</reference>
<organism evidence="3 4">
    <name type="scientific">Caenorhabditis japonica</name>
    <dbReference type="NCBI Taxonomy" id="281687"/>
    <lineage>
        <taxon>Eukaryota</taxon>
        <taxon>Metazoa</taxon>
        <taxon>Ecdysozoa</taxon>
        <taxon>Nematoda</taxon>
        <taxon>Chromadorea</taxon>
        <taxon>Rhabditida</taxon>
        <taxon>Rhabditina</taxon>
        <taxon>Rhabditomorpha</taxon>
        <taxon>Rhabditoidea</taxon>
        <taxon>Rhabditidae</taxon>
        <taxon>Peloderinae</taxon>
        <taxon>Caenorhabditis</taxon>
    </lineage>
</organism>
<feature type="transmembrane region" description="Helical" evidence="2">
    <location>
        <begin position="38"/>
        <end position="54"/>
    </location>
</feature>
<accession>A0A8R1EFF8</accession>
<keyword evidence="4" id="KW-1185">Reference proteome</keyword>
<protein>
    <submittedName>
        <fullName evidence="3">Uncharacterized protein</fullName>
    </submittedName>
</protein>
<evidence type="ECO:0000313" key="3">
    <source>
        <dbReference type="EnsemblMetazoa" id="CJA33860.1"/>
    </source>
</evidence>
<sequence>MAVSRIFGASSTQKTQKDGDGWMDGQSVRQAASSTRKSVLFFFCFAFLAYWLFGSPKMRRVLYPISLLSSFSQ</sequence>
<keyword evidence="2" id="KW-1133">Transmembrane helix</keyword>
<name>A0A8R1EFF8_CAEJA</name>
<dbReference type="EnsemblMetazoa" id="CJA33860.1">
    <property type="protein sequence ID" value="CJA33860.1"/>
    <property type="gene ID" value="WBGene00209707"/>
</dbReference>
<reference evidence="3" key="2">
    <citation type="submission" date="2022-06" db="UniProtKB">
        <authorList>
            <consortium name="EnsemblMetazoa"/>
        </authorList>
    </citation>
    <scope>IDENTIFICATION</scope>
    <source>
        <strain evidence="3">DF5081</strain>
    </source>
</reference>
<evidence type="ECO:0000256" key="1">
    <source>
        <dbReference type="SAM" id="MobiDB-lite"/>
    </source>
</evidence>